<comment type="caution">
    <text evidence="1">The sequence shown here is derived from an EMBL/GenBank/DDBJ whole genome shotgun (WGS) entry which is preliminary data.</text>
</comment>
<dbReference type="Proteomes" id="UP001056120">
    <property type="component" value="Linkage Group LG17"/>
</dbReference>
<proteinExistence type="predicted"/>
<reference evidence="2" key="1">
    <citation type="journal article" date="2022" name="Mol. Ecol. Resour.">
        <title>The genomes of chicory, endive, great burdock and yacon provide insights into Asteraceae palaeo-polyploidization history and plant inulin production.</title>
        <authorList>
            <person name="Fan W."/>
            <person name="Wang S."/>
            <person name="Wang H."/>
            <person name="Wang A."/>
            <person name="Jiang F."/>
            <person name="Liu H."/>
            <person name="Zhao H."/>
            <person name="Xu D."/>
            <person name="Zhang Y."/>
        </authorList>
    </citation>
    <scope>NUCLEOTIDE SEQUENCE [LARGE SCALE GENOMIC DNA]</scope>
    <source>
        <strain evidence="2">cv. Yunnan</strain>
    </source>
</reference>
<reference evidence="1 2" key="2">
    <citation type="journal article" date="2022" name="Mol. Ecol. Resour.">
        <title>The genomes of chicory, endive, great burdock and yacon provide insights into Asteraceae paleo-polyploidization history and plant inulin production.</title>
        <authorList>
            <person name="Fan W."/>
            <person name="Wang S."/>
            <person name="Wang H."/>
            <person name="Wang A."/>
            <person name="Jiang F."/>
            <person name="Liu H."/>
            <person name="Zhao H."/>
            <person name="Xu D."/>
            <person name="Zhang Y."/>
        </authorList>
    </citation>
    <scope>NUCLEOTIDE SEQUENCE [LARGE SCALE GENOMIC DNA]</scope>
    <source>
        <strain evidence="2">cv. Yunnan</strain>
        <tissue evidence="1">Leaves</tissue>
    </source>
</reference>
<organism evidence="1 2">
    <name type="scientific">Smallanthus sonchifolius</name>
    <dbReference type="NCBI Taxonomy" id="185202"/>
    <lineage>
        <taxon>Eukaryota</taxon>
        <taxon>Viridiplantae</taxon>
        <taxon>Streptophyta</taxon>
        <taxon>Embryophyta</taxon>
        <taxon>Tracheophyta</taxon>
        <taxon>Spermatophyta</taxon>
        <taxon>Magnoliopsida</taxon>
        <taxon>eudicotyledons</taxon>
        <taxon>Gunneridae</taxon>
        <taxon>Pentapetalae</taxon>
        <taxon>asterids</taxon>
        <taxon>campanulids</taxon>
        <taxon>Asterales</taxon>
        <taxon>Asteraceae</taxon>
        <taxon>Asteroideae</taxon>
        <taxon>Heliantheae alliance</taxon>
        <taxon>Millerieae</taxon>
        <taxon>Smallanthus</taxon>
    </lineage>
</organism>
<keyword evidence="2" id="KW-1185">Reference proteome</keyword>
<sequence length="296" mass="33024">MLIILACFAISIYAVQSDINCLRSIKESLEDPKNLLSSWYFNNNTEGFICRFTGVECWHIDESKVMNIRLADMGLKGSFPIGMKNCTSLTGVDLSSNHLTGHIPSNVADVLPFVTNLDLSNNNLSGPIPPSIANLNFINVLRLDNNQLTGQIPPELPQLGRLKEFSVANNRLSGQVPRLQNCLHYSQINRLEICDRYISAESYAHNLELCGGPLPPCKINENHNDLFFSGFSLGLPVSTTLTMLLMFFCLPGSNMGSFLLIINKIKGMKYHLIPRISQSLFTEENTTEERKVKLSL</sequence>
<protein>
    <submittedName>
        <fullName evidence="1">Uncharacterized protein</fullName>
    </submittedName>
</protein>
<evidence type="ECO:0000313" key="2">
    <source>
        <dbReference type="Proteomes" id="UP001056120"/>
    </source>
</evidence>
<gene>
    <name evidence="1" type="ORF">L1987_52547</name>
</gene>
<accession>A0ACB9ETE2</accession>
<name>A0ACB9ETE2_9ASTR</name>
<evidence type="ECO:0000313" key="1">
    <source>
        <dbReference type="EMBL" id="KAI3762124.1"/>
    </source>
</evidence>
<dbReference type="EMBL" id="CM042034">
    <property type="protein sequence ID" value="KAI3762124.1"/>
    <property type="molecule type" value="Genomic_DNA"/>
</dbReference>